<name>A0A1A8Q2H5_9TELE</name>
<feature type="compositionally biased region" description="Low complexity" evidence="1">
    <location>
        <begin position="79"/>
        <end position="97"/>
    </location>
</feature>
<gene>
    <name evidence="2" type="primary">Nfu_g_1_004667</name>
</gene>
<organism evidence="2">
    <name type="scientific">Nothobranchius rachovii</name>
    <name type="common">bluefin notho</name>
    <dbReference type="NCBI Taxonomy" id="451742"/>
    <lineage>
        <taxon>Eukaryota</taxon>
        <taxon>Metazoa</taxon>
        <taxon>Chordata</taxon>
        <taxon>Craniata</taxon>
        <taxon>Vertebrata</taxon>
        <taxon>Euteleostomi</taxon>
        <taxon>Actinopterygii</taxon>
        <taxon>Neopterygii</taxon>
        <taxon>Teleostei</taxon>
        <taxon>Neoteleostei</taxon>
        <taxon>Acanthomorphata</taxon>
        <taxon>Ovalentaria</taxon>
        <taxon>Atherinomorphae</taxon>
        <taxon>Cyprinodontiformes</taxon>
        <taxon>Nothobranchiidae</taxon>
        <taxon>Nothobranchius</taxon>
    </lineage>
</organism>
<dbReference type="AlphaFoldDB" id="A0A1A8Q2H5"/>
<accession>A0A1A8Q2H5</accession>
<reference evidence="2" key="2">
    <citation type="submission" date="2016-06" db="EMBL/GenBank/DDBJ databases">
        <title>The genome of a short-lived fish provides insights into sex chromosome evolution and the genetic control of aging.</title>
        <authorList>
            <person name="Reichwald K."/>
            <person name="Felder M."/>
            <person name="Petzold A."/>
            <person name="Koch P."/>
            <person name="Groth M."/>
            <person name="Platzer M."/>
        </authorList>
    </citation>
    <scope>NUCLEOTIDE SEQUENCE</scope>
    <source>
        <tissue evidence="2">Brain</tissue>
    </source>
</reference>
<feature type="compositionally biased region" description="Pro residues" evidence="1">
    <location>
        <begin position="65"/>
        <end position="74"/>
    </location>
</feature>
<evidence type="ECO:0000256" key="1">
    <source>
        <dbReference type="SAM" id="MobiDB-lite"/>
    </source>
</evidence>
<feature type="region of interest" description="Disordered" evidence="1">
    <location>
        <begin position="55"/>
        <end position="100"/>
    </location>
</feature>
<evidence type="ECO:0000313" key="2">
    <source>
        <dbReference type="EMBL" id="SBR87409.1"/>
    </source>
</evidence>
<feature type="non-terminal residue" evidence="2">
    <location>
        <position position="1"/>
    </location>
</feature>
<feature type="non-terminal residue" evidence="2">
    <location>
        <position position="153"/>
    </location>
</feature>
<reference evidence="2" key="1">
    <citation type="submission" date="2016-05" db="EMBL/GenBank/DDBJ databases">
        <authorList>
            <person name="Lavstsen T."/>
            <person name="Jespersen J.S."/>
        </authorList>
    </citation>
    <scope>NUCLEOTIDE SEQUENCE</scope>
    <source>
        <tissue evidence="2">Brain</tissue>
    </source>
</reference>
<sequence>LLISWPGVFKQLGDSYTPLDDYSTWTNLHTLILDWQNSGAHTIWISNPARLSASPLARTSSSCPPKLPGPPQAQLPPRLTSGSQSLQSLSTQTGPLLPQTSSLLSRPSVLRTSLIPCSFRKLDLTPICPQFSRTSFPVQELSYVYAASLVSLQ</sequence>
<dbReference type="EMBL" id="HAEH01009538">
    <property type="protein sequence ID" value="SBR87409.1"/>
    <property type="molecule type" value="Transcribed_RNA"/>
</dbReference>
<protein>
    <submittedName>
        <fullName evidence="2">Uncharacterized protein</fullName>
    </submittedName>
</protein>
<proteinExistence type="predicted"/>